<accession>A0A4C1WPX6</accession>
<feature type="region of interest" description="Disordered" evidence="1">
    <location>
        <begin position="153"/>
        <end position="181"/>
    </location>
</feature>
<gene>
    <name evidence="2" type="ORF">EVAR_37777_1</name>
</gene>
<name>A0A4C1WPX6_EUMVA</name>
<evidence type="ECO:0000313" key="3">
    <source>
        <dbReference type="Proteomes" id="UP000299102"/>
    </source>
</evidence>
<organism evidence="2 3">
    <name type="scientific">Eumeta variegata</name>
    <name type="common">Bagworm moth</name>
    <name type="synonym">Eumeta japonica</name>
    <dbReference type="NCBI Taxonomy" id="151549"/>
    <lineage>
        <taxon>Eukaryota</taxon>
        <taxon>Metazoa</taxon>
        <taxon>Ecdysozoa</taxon>
        <taxon>Arthropoda</taxon>
        <taxon>Hexapoda</taxon>
        <taxon>Insecta</taxon>
        <taxon>Pterygota</taxon>
        <taxon>Neoptera</taxon>
        <taxon>Endopterygota</taxon>
        <taxon>Lepidoptera</taxon>
        <taxon>Glossata</taxon>
        <taxon>Ditrysia</taxon>
        <taxon>Tineoidea</taxon>
        <taxon>Psychidae</taxon>
        <taxon>Oiketicinae</taxon>
        <taxon>Eumeta</taxon>
    </lineage>
</organism>
<dbReference type="EMBL" id="BGZK01000601">
    <property type="protein sequence ID" value="GBP52389.1"/>
    <property type="molecule type" value="Genomic_DNA"/>
</dbReference>
<keyword evidence="3" id="KW-1185">Reference proteome</keyword>
<evidence type="ECO:0000313" key="2">
    <source>
        <dbReference type="EMBL" id="GBP52389.1"/>
    </source>
</evidence>
<dbReference type="AlphaFoldDB" id="A0A4C1WPX6"/>
<dbReference type="Proteomes" id="UP000299102">
    <property type="component" value="Unassembled WGS sequence"/>
</dbReference>
<evidence type="ECO:0000256" key="1">
    <source>
        <dbReference type="SAM" id="MobiDB-lite"/>
    </source>
</evidence>
<sequence>MRPLSLFYLDALRGRREIACSMLSLARSAQAERDNKSCFFLSVHGFARVDVERVPILCPGTVPDVDSGHAFNSTTGLALDFPPDPVLGCGLCPDLDSSPCSAFNSDSVTHHNSPTTDGNANARSMHFDAFDILLNVCRYISWNALKASFRLKSNSARERSKPSPEPFWRGPSLYKGKESPP</sequence>
<proteinExistence type="predicted"/>
<protein>
    <submittedName>
        <fullName evidence="2">Uncharacterized protein</fullName>
    </submittedName>
</protein>
<reference evidence="2 3" key="1">
    <citation type="journal article" date="2019" name="Commun. Biol.">
        <title>The bagworm genome reveals a unique fibroin gene that provides high tensile strength.</title>
        <authorList>
            <person name="Kono N."/>
            <person name="Nakamura H."/>
            <person name="Ohtoshi R."/>
            <person name="Tomita M."/>
            <person name="Numata K."/>
            <person name="Arakawa K."/>
        </authorList>
    </citation>
    <scope>NUCLEOTIDE SEQUENCE [LARGE SCALE GENOMIC DNA]</scope>
</reference>
<comment type="caution">
    <text evidence="2">The sequence shown here is derived from an EMBL/GenBank/DDBJ whole genome shotgun (WGS) entry which is preliminary data.</text>
</comment>